<gene>
    <name evidence="1" type="ORF">O1611_g5617</name>
</gene>
<sequence>MDIAVYPLNGGKDIPVVRDSLRALSSYSTYHDIILIPLILLASTFVYNRGSLLPRRDPYAYKLFERPQCRLGPQAFRPSSTRNIAEKIEASNADLVVFWGSQSGVAEGFAQRLAGEFTRRFKKAALVADLSDFDPQTVALIPRTKLAAFIMSTYGEGDPSDNALEFASWVTSEAEGSLEGLQYAAFGCGNRNYRHYNKTIDDVVTGLSSRGAKAMMPTGKGDESNRATEEDFLEWKRNFCSLLVSRFGLVEYELGYEPEIEIIEDDPEVAVQLPSHDPFLRGTTLRQGLSKVVPIPVATQHVIATYQESDRTCVHLELEFSAHREIKYKTGDHISIWPVNPAEEISSLLQILELESKKDTQIRILPRDSSYSELKVPSPTTPYALFAHYLEICAPVPRESVLFLADFAPTARAKAELRALAQTKDAYAQFLKHHIVTLSRLLNYVTMIEPSVTWAGLPLPFVVDILPAMKPRTYSISSSPAVSPRQILPSRALPVLSFRRAHRAE</sequence>
<organism evidence="1 2">
    <name type="scientific">Lasiodiplodia mahajangana</name>
    <dbReference type="NCBI Taxonomy" id="1108764"/>
    <lineage>
        <taxon>Eukaryota</taxon>
        <taxon>Fungi</taxon>
        <taxon>Dikarya</taxon>
        <taxon>Ascomycota</taxon>
        <taxon>Pezizomycotina</taxon>
        <taxon>Dothideomycetes</taxon>
        <taxon>Dothideomycetes incertae sedis</taxon>
        <taxon>Botryosphaeriales</taxon>
        <taxon>Botryosphaeriaceae</taxon>
        <taxon>Lasiodiplodia</taxon>
    </lineage>
</organism>
<proteinExistence type="predicted"/>
<keyword evidence="2" id="KW-1185">Reference proteome</keyword>
<comment type="caution">
    <text evidence="1">The sequence shown here is derived from an EMBL/GenBank/DDBJ whole genome shotgun (WGS) entry which is preliminary data.</text>
</comment>
<evidence type="ECO:0000313" key="2">
    <source>
        <dbReference type="Proteomes" id="UP001153332"/>
    </source>
</evidence>
<reference evidence="1" key="1">
    <citation type="submission" date="2022-12" db="EMBL/GenBank/DDBJ databases">
        <title>Genome Sequence of Lasiodiplodia mahajangana.</title>
        <authorList>
            <person name="Buettner E."/>
        </authorList>
    </citation>
    <scope>NUCLEOTIDE SEQUENCE</scope>
    <source>
        <strain evidence="1">VT137</strain>
    </source>
</reference>
<accession>A0ACC2JKY9</accession>
<protein>
    <submittedName>
        <fullName evidence="1">Uncharacterized protein</fullName>
    </submittedName>
</protein>
<name>A0ACC2JKY9_9PEZI</name>
<evidence type="ECO:0000313" key="1">
    <source>
        <dbReference type="EMBL" id="KAJ8128019.1"/>
    </source>
</evidence>
<dbReference type="Proteomes" id="UP001153332">
    <property type="component" value="Unassembled WGS sequence"/>
</dbReference>
<dbReference type="EMBL" id="JAPUUL010001214">
    <property type="protein sequence ID" value="KAJ8128019.1"/>
    <property type="molecule type" value="Genomic_DNA"/>
</dbReference>